<dbReference type="AlphaFoldDB" id="A0A226D227"/>
<dbReference type="Proteomes" id="UP000198287">
    <property type="component" value="Unassembled WGS sequence"/>
</dbReference>
<proteinExistence type="predicted"/>
<gene>
    <name evidence="1" type="ORF">Fcan01_26354</name>
</gene>
<keyword evidence="2" id="KW-1185">Reference proteome</keyword>
<protein>
    <submittedName>
        <fullName evidence="1">Uncharacterized protein</fullName>
    </submittedName>
</protein>
<organism evidence="1 2">
    <name type="scientific">Folsomia candida</name>
    <name type="common">Springtail</name>
    <dbReference type="NCBI Taxonomy" id="158441"/>
    <lineage>
        <taxon>Eukaryota</taxon>
        <taxon>Metazoa</taxon>
        <taxon>Ecdysozoa</taxon>
        <taxon>Arthropoda</taxon>
        <taxon>Hexapoda</taxon>
        <taxon>Collembola</taxon>
        <taxon>Entomobryomorpha</taxon>
        <taxon>Isotomoidea</taxon>
        <taxon>Isotomidae</taxon>
        <taxon>Proisotominae</taxon>
        <taxon>Folsomia</taxon>
    </lineage>
</organism>
<evidence type="ECO:0000313" key="2">
    <source>
        <dbReference type="Proteomes" id="UP000198287"/>
    </source>
</evidence>
<sequence length="116" mass="12450">MFYLQHNESVEIRNLNIPSTMKIAFVLVLVLIGMVAQGAKLSKTNSDVQGQKDGFCSTMEASCNDSGGHFVSSLETSGRTADCENPETYAFDGVCETFPGCSVTLDANTHTCSCPQ</sequence>
<evidence type="ECO:0000313" key="1">
    <source>
        <dbReference type="EMBL" id="OXA38868.1"/>
    </source>
</evidence>
<accession>A0A226D227</accession>
<reference evidence="1 2" key="1">
    <citation type="submission" date="2015-12" db="EMBL/GenBank/DDBJ databases">
        <title>The genome of Folsomia candida.</title>
        <authorList>
            <person name="Faddeeva A."/>
            <person name="Derks M.F."/>
            <person name="Anvar Y."/>
            <person name="Smit S."/>
            <person name="Van Straalen N."/>
            <person name="Roelofs D."/>
        </authorList>
    </citation>
    <scope>NUCLEOTIDE SEQUENCE [LARGE SCALE GENOMIC DNA]</scope>
    <source>
        <strain evidence="1 2">VU population</strain>
        <tissue evidence="1">Whole body</tissue>
    </source>
</reference>
<comment type="caution">
    <text evidence="1">The sequence shown here is derived from an EMBL/GenBank/DDBJ whole genome shotgun (WGS) entry which is preliminary data.</text>
</comment>
<name>A0A226D227_FOLCA</name>
<dbReference type="EMBL" id="LNIX01000043">
    <property type="protein sequence ID" value="OXA38868.1"/>
    <property type="molecule type" value="Genomic_DNA"/>
</dbReference>